<dbReference type="InterPro" id="IPR000100">
    <property type="entry name" value="RNase_P"/>
</dbReference>
<dbReference type="GO" id="GO:0008033">
    <property type="term" value="P:tRNA processing"/>
    <property type="evidence" value="ECO:0007669"/>
    <property type="project" value="UniProtKB-KW"/>
</dbReference>
<keyword evidence="2" id="KW-0540">Nuclease</keyword>
<gene>
    <name evidence="7" type="ORF">BB558_006482</name>
</gene>
<dbReference type="Pfam" id="PF00825">
    <property type="entry name" value="Ribonuclease_P"/>
    <property type="match status" value="1"/>
</dbReference>
<comment type="caution">
    <text evidence="7">The sequence shown here is derived from an EMBL/GenBank/DDBJ whole genome shotgun (WGS) entry which is preliminary data.</text>
</comment>
<evidence type="ECO:0000256" key="4">
    <source>
        <dbReference type="ARBA" id="ARBA00022801"/>
    </source>
</evidence>
<sequence>MAKVVSTATRVVKCAVEYYLLKNDTIGIMTSIQLCQYLSAECFDKCEKTLRQADKIGPKYANVLYQAGIKTIQDLIACGSGQIETFLHRNPPFGSQVIDSINSFPKIKIDAKKPLRKYDCVEISLVVSIINYSKLSPKTKKSTWISIVVYDSKMNLVKFGHAPVFKLSRAEPFIVSYRNKDESDFVQVFASSDNHVGMNVEYSIPLSTPDNPSILGSGMLSIDQEIATNRLYSVATKSALKTKKKPEYSEKQFKIRKDEKKYEKNLVEHLHFDSEKIMNNREKYFKPKGIKEEDFLDFLTSKKCKSVDQGLFFIKARKWNKNQVIEGISEYKAKQNISKTDRQGNKLDGYRLSIITSKRQITKLAVTRNRARRRVRNAFQLLVPDYGSKNVDYLVIAKNALIAATWKEIIQQCQVGLTIIKNKL</sequence>
<evidence type="ECO:0000313" key="8">
    <source>
        <dbReference type="Proteomes" id="UP000245591"/>
    </source>
</evidence>
<dbReference type="GO" id="GO:0000049">
    <property type="term" value="F:tRNA binding"/>
    <property type="evidence" value="ECO:0007669"/>
    <property type="project" value="InterPro"/>
</dbReference>
<dbReference type="InterPro" id="IPR004179">
    <property type="entry name" value="Sec63-dom"/>
</dbReference>
<keyword evidence="3" id="KW-0255">Endonuclease</keyword>
<keyword evidence="4" id="KW-0378">Hydrolase</keyword>
<evidence type="ECO:0000256" key="3">
    <source>
        <dbReference type="ARBA" id="ARBA00022759"/>
    </source>
</evidence>
<reference evidence="7 8" key="1">
    <citation type="journal article" date="2018" name="MBio">
        <title>Comparative Genomics Reveals the Core Gene Toolbox for the Fungus-Insect Symbiosis.</title>
        <authorList>
            <person name="Wang Y."/>
            <person name="Stata M."/>
            <person name="Wang W."/>
            <person name="Stajich J.E."/>
            <person name="White M.M."/>
            <person name="Moncalvo J.M."/>
        </authorList>
    </citation>
    <scope>NUCLEOTIDE SEQUENCE [LARGE SCALE GENOMIC DNA]</scope>
    <source>
        <strain evidence="7 8">AUS-126-30</strain>
    </source>
</reference>
<dbReference type="GO" id="GO:0043138">
    <property type="term" value="F:3'-5' DNA helicase activity"/>
    <property type="evidence" value="ECO:0007669"/>
    <property type="project" value="UniProtKB-EC"/>
</dbReference>
<dbReference type="PANTHER" id="PTHR47835:SF3">
    <property type="entry name" value="HELICASE FOR MEIOSIS 1"/>
    <property type="match status" value="1"/>
</dbReference>
<evidence type="ECO:0000259" key="6">
    <source>
        <dbReference type="Pfam" id="PF02889"/>
    </source>
</evidence>
<dbReference type="InterPro" id="IPR020568">
    <property type="entry name" value="Ribosomal_Su5_D2-typ_SF"/>
</dbReference>
<keyword evidence="8" id="KW-1185">Reference proteome</keyword>
<dbReference type="SUPFAM" id="SSF158702">
    <property type="entry name" value="Sec63 N-terminal domain-like"/>
    <property type="match status" value="1"/>
</dbReference>
<evidence type="ECO:0000256" key="5">
    <source>
        <dbReference type="ARBA" id="ARBA00022884"/>
    </source>
</evidence>
<accession>A0A2U1IXL0</accession>
<dbReference type="AlphaFoldDB" id="A0A2U1IXL0"/>
<keyword evidence="5" id="KW-0694">RNA-binding</keyword>
<evidence type="ECO:0000256" key="1">
    <source>
        <dbReference type="ARBA" id="ARBA00022694"/>
    </source>
</evidence>
<dbReference type="PANTHER" id="PTHR47835">
    <property type="entry name" value="HFM1, ATP DEPENDENT DNA HELICASE HOMOLOG"/>
    <property type="match status" value="1"/>
</dbReference>
<dbReference type="GO" id="GO:0004526">
    <property type="term" value="F:ribonuclease P activity"/>
    <property type="evidence" value="ECO:0007669"/>
    <property type="project" value="InterPro"/>
</dbReference>
<dbReference type="InterPro" id="IPR052247">
    <property type="entry name" value="Meiotic_Crossover_Helicase"/>
</dbReference>
<dbReference type="SUPFAM" id="SSF54211">
    <property type="entry name" value="Ribosomal protein S5 domain 2-like"/>
    <property type="match status" value="1"/>
</dbReference>
<dbReference type="Pfam" id="PF02889">
    <property type="entry name" value="Sec63"/>
    <property type="match status" value="1"/>
</dbReference>
<feature type="domain" description="SEC63" evidence="6">
    <location>
        <begin position="1"/>
        <end position="203"/>
    </location>
</feature>
<protein>
    <recommendedName>
        <fullName evidence="6">SEC63 domain-containing protein</fullName>
    </recommendedName>
</protein>
<evidence type="ECO:0000256" key="2">
    <source>
        <dbReference type="ARBA" id="ARBA00022722"/>
    </source>
</evidence>
<keyword evidence="1" id="KW-0819">tRNA processing</keyword>
<dbReference type="Proteomes" id="UP000245591">
    <property type="component" value="Unassembled WGS sequence"/>
</dbReference>
<dbReference type="Gene3D" id="3.30.230.10">
    <property type="match status" value="1"/>
</dbReference>
<proteinExistence type="predicted"/>
<organism evidence="7 8">
    <name type="scientific">Smittium angustum</name>
    <dbReference type="NCBI Taxonomy" id="133377"/>
    <lineage>
        <taxon>Eukaryota</taxon>
        <taxon>Fungi</taxon>
        <taxon>Fungi incertae sedis</taxon>
        <taxon>Zoopagomycota</taxon>
        <taxon>Kickxellomycotina</taxon>
        <taxon>Harpellomycetes</taxon>
        <taxon>Harpellales</taxon>
        <taxon>Legeriomycetaceae</taxon>
        <taxon>Smittium</taxon>
    </lineage>
</organism>
<dbReference type="GO" id="GO:0051321">
    <property type="term" value="P:meiotic cell cycle"/>
    <property type="evidence" value="ECO:0007669"/>
    <property type="project" value="UniProtKB-KW"/>
</dbReference>
<dbReference type="EMBL" id="MBFU01000807">
    <property type="protein sequence ID" value="PVZ97555.1"/>
    <property type="molecule type" value="Genomic_DNA"/>
</dbReference>
<dbReference type="InterPro" id="IPR014721">
    <property type="entry name" value="Ribsml_uS5_D2-typ_fold_subgr"/>
</dbReference>
<evidence type="ECO:0000313" key="7">
    <source>
        <dbReference type="EMBL" id="PVZ97555.1"/>
    </source>
</evidence>
<name>A0A2U1IXL0_SMIAN</name>